<evidence type="ECO:0000313" key="3">
    <source>
        <dbReference type="Proteomes" id="UP000198956"/>
    </source>
</evidence>
<gene>
    <name evidence="1" type="ORF">K3F53_04350</name>
    <name evidence="2" type="ORF">SAMN04489735_1002155</name>
</gene>
<organism evidence="2 3">
    <name type="scientific">Aneurinibacillus thermoaerophilus</name>
    <dbReference type="NCBI Taxonomy" id="143495"/>
    <lineage>
        <taxon>Bacteria</taxon>
        <taxon>Bacillati</taxon>
        <taxon>Bacillota</taxon>
        <taxon>Bacilli</taxon>
        <taxon>Bacillales</taxon>
        <taxon>Paenibacillaceae</taxon>
        <taxon>Aneurinibacillus group</taxon>
        <taxon>Aneurinibacillus</taxon>
    </lineage>
</organism>
<evidence type="ECO:0000313" key="2">
    <source>
        <dbReference type="EMBL" id="SDG75876.1"/>
    </source>
</evidence>
<dbReference type="EMBL" id="CP080764">
    <property type="protein sequence ID" value="QYY43484.1"/>
    <property type="molecule type" value="Genomic_DNA"/>
</dbReference>
<protein>
    <submittedName>
        <fullName evidence="2">Uncharacterized protein</fullName>
    </submittedName>
</protein>
<dbReference type="Proteomes" id="UP000826616">
    <property type="component" value="Chromosome"/>
</dbReference>
<evidence type="ECO:0000313" key="1">
    <source>
        <dbReference type="EMBL" id="QYY43484.1"/>
    </source>
</evidence>
<dbReference type="GeneID" id="97140591"/>
<name>A0A1G7WVG4_ANETH</name>
<sequence length="156" mass="18579">MKAGWWRRWLREKRNTKRKTEERVLLMPEERELALILQELRGKVEQAQEERRLDYEMYDECRQLLFRLDLLVPYSGIMPPALQERIANLIMEDTPRLLYPYLALGEESMRSVRREAVAGIRFMAAEAKRIVGAIQEYERQGLASQAAFISSWYKKK</sequence>
<evidence type="ECO:0000313" key="4">
    <source>
        <dbReference type="Proteomes" id="UP000826616"/>
    </source>
</evidence>
<dbReference type="RefSeq" id="WP_156424086.1">
    <property type="nucleotide sequence ID" value="NZ_CP080764.1"/>
</dbReference>
<dbReference type="AlphaFoldDB" id="A0A1G7WVG4"/>
<keyword evidence="4" id="KW-1185">Reference proteome</keyword>
<dbReference type="Proteomes" id="UP000198956">
    <property type="component" value="Unassembled WGS sequence"/>
</dbReference>
<dbReference type="EMBL" id="FNDE01000002">
    <property type="protein sequence ID" value="SDG75876.1"/>
    <property type="molecule type" value="Genomic_DNA"/>
</dbReference>
<reference evidence="1 4" key="2">
    <citation type="submission" date="2021-08" db="EMBL/GenBank/DDBJ databases">
        <title>Complete genome sequence of the strain Aneurinibacillus thermoaerophilus CCM 8960.</title>
        <authorList>
            <person name="Musilova J."/>
            <person name="Kourilova X."/>
            <person name="Pernicova I."/>
            <person name="Bezdicek M."/>
            <person name="Lengerova M."/>
            <person name="Obruca S."/>
            <person name="Sedlar K."/>
        </authorList>
    </citation>
    <scope>NUCLEOTIDE SEQUENCE [LARGE SCALE GENOMIC DNA]</scope>
    <source>
        <strain evidence="1 4">CCM 8960</strain>
    </source>
</reference>
<accession>A0A1G7WVG4</accession>
<proteinExistence type="predicted"/>
<reference evidence="2 3" key="1">
    <citation type="submission" date="2016-10" db="EMBL/GenBank/DDBJ databases">
        <authorList>
            <person name="de Groot N.N."/>
        </authorList>
    </citation>
    <scope>NUCLEOTIDE SEQUENCE [LARGE SCALE GENOMIC DNA]</scope>
    <source>
        <strain evidence="2 3">L 420-91</strain>
    </source>
</reference>